<name>A0A3L8CBA0_9PSED</name>
<evidence type="ECO:0000259" key="1">
    <source>
        <dbReference type="SMART" id="SM00382"/>
    </source>
</evidence>
<dbReference type="InterPro" id="IPR003593">
    <property type="entry name" value="AAA+_ATPase"/>
</dbReference>
<dbReference type="InterPro" id="IPR027417">
    <property type="entry name" value="P-loop_NTPase"/>
</dbReference>
<dbReference type="Proteomes" id="UP000282672">
    <property type="component" value="Unassembled WGS sequence"/>
</dbReference>
<evidence type="ECO:0000313" key="2">
    <source>
        <dbReference type="EMBL" id="RLU05038.1"/>
    </source>
</evidence>
<dbReference type="SMART" id="SM00382">
    <property type="entry name" value="AAA"/>
    <property type="match status" value="1"/>
</dbReference>
<dbReference type="AlphaFoldDB" id="A0A3L8CBA0"/>
<evidence type="ECO:0000313" key="3">
    <source>
        <dbReference type="EMBL" id="RLU05413.1"/>
    </source>
</evidence>
<sequence>MTKVSSENSKLRLVKSIQGIIQSTNRTVNIRVSGRNVIIVGANGSGKTSFLTGVFNALKLNLIDGHLFKVDYHKNNVDSARKLIETQPDSPSIQSYRETHDHAKEILDSLVYPFTLGLCDPEKFSSLYKSNMAVVRIFEAGRKAAIKKVTSATGRSNSISDSKNYGVDLEQHLVNLQVRSGLAMRKGNHDRVQKILGWFNDFTENLKFLFENECLSLDFDDDELCFFISQPDRPSYSFQTLSSGYLAIFDIYADLLMRAEHRDITPSELIGIVLIDEIDAHLHISLQRKILPFLIKSFPCVQFVVTTHSPFVVISVDDALIYDISTGAECDDLSMYSVEAVIEGLLGVPSVSRKLEDTVTSLVELTSKSDFSLGEAETLLSKISPFVDSLDDESKLFYEASLYKFIKRKQGGENV</sequence>
<dbReference type="InterPro" id="IPR003959">
    <property type="entry name" value="ATPase_AAA_core"/>
</dbReference>
<keyword evidence="4" id="KW-1185">Reference proteome</keyword>
<proteinExistence type="predicted"/>
<dbReference type="EMBL" id="PEGA01000029">
    <property type="protein sequence ID" value="RLU05413.1"/>
    <property type="molecule type" value="Genomic_DNA"/>
</dbReference>
<protein>
    <submittedName>
        <fullName evidence="2">AAA family ATPase</fullName>
    </submittedName>
</protein>
<dbReference type="PANTHER" id="PTHR43581">
    <property type="entry name" value="ATP/GTP PHOSPHATASE"/>
    <property type="match status" value="1"/>
</dbReference>
<dbReference type="RefSeq" id="WP_121733980.1">
    <property type="nucleotide sequence ID" value="NZ_PEGA01000029.1"/>
</dbReference>
<dbReference type="Proteomes" id="UP000282140">
    <property type="component" value="Unassembled WGS sequence"/>
</dbReference>
<dbReference type="Pfam" id="PF13304">
    <property type="entry name" value="AAA_21"/>
    <property type="match status" value="1"/>
</dbReference>
<dbReference type="PANTHER" id="PTHR43581:SF2">
    <property type="entry name" value="EXCINUCLEASE ATPASE SUBUNIT"/>
    <property type="match status" value="1"/>
</dbReference>
<organism evidence="2 4">
    <name type="scientific">Pseudomonas prosekii</name>
    <dbReference type="NCBI Taxonomy" id="1148509"/>
    <lineage>
        <taxon>Bacteria</taxon>
        <taxon>Pseudomonadati</taxon>
        <taxon>Pseudomonadota</taxon>
        <taxon>Gammaproteobacteria</taxon>
        <taxon>Pseudomonadales</taxon>
        <taxon>Pseudomonadaceae</taxon>
        <taxon>Pseudomonas</taxon>
    </lineage>
</organism>
<accession>A0A3L8CBA0</accession>
<dbReference type="EMBL" id="PEGB01000024">
    <property type="protein sequence ID" value="RLU05038.1"/>
    <property type="molecule type" value="Genomic_DNA"/>
</dbReference>
<comment type="caution">
    <text evidence="2">The sequence shown here is derived from an EMBL/GenBank/DDBJ whole genome shotgun (WGS) entry which is preliminary data.</text>
</comment>
<reference evidence="4 5" key="1">
    <citation type="journal article" date="2018" name="Front. Microbiol.">
        <title>Discovery of Phloeophagus Beetles as a Source of Pseudomonas Strains That Produce Potentially New Bioactive Substances and Description of Pseudomonas bohemica sp. nov.</title>
        <authorList>
            <person name="Saati-Santamaria Z."/>
            <person name="Lopez-Mondejar R."/>
            <person name="Jimenez-Gomez A."/>
            <person name="Diez-Mendez A."/>
            <person name="Vetrovsky T."/>
            <person name="Igual J.M."/>
            <person name="Velazquez E."/>
            <person name="Kolarik M."/>
            <person name="Rivas R."/>
            <person name="Garcia-Fraile P."/>
        </authorList>
    </citation>
    <scope>NUCLEOTIDE SEQUENCE [LARGE SCALE GENOMIC DNA]</scope>
    <source>
        <strain evidence="3 5">A2-NA12</strain>
        <strain evidence="2 4">A2-NA13</strain>
    </source>
</reference>
<dbReference type="Gene3D" id="3.40.50.300">
    <property type="entry name" value="P-loop containing nucleotide triphosphate hydrolases"/>
    <property type="match status" value="1"/>
</dbReference>
<evidence type="ECO:0000313" key="4">
    <source>
        <dbReference type="Proteomes" id="UP000282140"/>
    </source>
</evidence>
<feature type="domain" description="AAA+ ATPase" evidence="1">
    <location>
        <begin position="33"/>
        <end position="326"/>
    </location>
</feature>
<dbReference type="SUPFAM" id="SSF52540">
    <property type="entry name" value="P-loop containing nucleoside triphosphate hydrolases"/>
    <property type="match status" value="1"/>
</dbReference>
<dbReference type="InterPro" id="IPR051396">
    <property type="entry name" value="Bact_Antivir_Def_Nuclease"/>
</dbReference>
<dbReference type="GO" id="GO:0005524">
    <property type="term" value="F:ATP binding"/>
    <property type="evidence" value="ECO:0007669"/>
    <property type="project" value="InterPro"/>
</dbReference>
<dbReference type="GO" id="GO:0016887">
    <property type="term" value="F:ATP hydrolysis activity"/>
    <property type="evidence" value="ECO:0007669"/>
    <property type="project" value="InterPro"/>
</dbReference>
<evidence type="ECO:0000313" key="5">
    <source>
        <dbReference type="Proteomes" id="UP000282672"/>
    </source>
</evidence>
<gene>
    <name evidence="3" type="ORF">CS076_23790</name>
    <name evidence="2" type="ORF">CS078_24845</name>
</gene>